<evidence type="ECO:0000313" key="6">
    <source>
        <dbReference type="Proteomes" id="UP000242188"/>
    </source>
</evidence>
<proteinExistence type="predicted"/>
<dbReference type="InterPro" id="IPR032076">
    <property type="entry name" value="TTC5_OB"/>
</dbReference>
<evidence type="ECO:0000313" key="5">
    <source>
        <dbReference type="EMBL" id="OWF53517.1"/>
    </source>
</evidence>
<evidence type="ECO:0000256" key="3">
    <source>
        <dbReference type="PROSITE-ProRule" id="PRU00339"/>
    </source>
</evidence>
<dbReference type="AlphaFoldDB" id="A0A210QXP5"/>
<dbReference type="SMART" id="SM00028">
    <property type="entry name" value="TPR"/>
    <property type="match status" value="3"/>
</dbReference>
<comment type="caution">
    <text evidence="5">The sequence shown here is derived from an EMBL/GenBank/DDBJ whole genome shotgun (WGS) entry which is preliminary data.</text>
</comment>
<protein>
    <submittedName>
        <fullName evidence="5">Tetratricopeptide repeat protein 5</fullName>
    </submittedName>
</protein>
<dbReference type="PANTHER" id="PTHR44858:SF1">
    <property type="entry name" value="UDP-N-ACETYLGLUCOSAMINE--PEPTIDE N-ACETYLGLUCOSAMINYLTRANSFERASE SPINDLY-RELATED"/>
    <property type="match status" value="1"/>
</dbReference>
<sequence length="502" mass="56146">MFPTIVKQKPQPSFWISEQQLTSCPYSLSASLYLTLKHLSASDLSVQATLLVTACQDEIKTKLSTNKLIQKMTSEEKAQEAVDALYHYKDHYLEINGIEKGHQKNEDVKKKMQSTLEYLENLNDEITNRAVYFMLKGKILNVLPSYDPNAEEALSKAVKLDPKLVGAWNQLGECYWKSGNINSSINSFSGALNHSKNKVSLRNLSMVLRQMPGTQAQRLKMVEESIEKAKEAVQLDVNDGISWMIMANAHLSIFFASGVQNPESLTQCMKAYKQAEKDPVARTNPDLHYNRAMAFKYQEEYQLALEGFSAAAQMDPSWPEPRTKQGELMSFLRKTRELTETKGKLKGKKLSGMIEKLKEADLGPYSGGSYTSPKGKVITLNKCPFSELVPGKVNHQKVVLGRVVCSVSWEDPVPFTFCMVDEEGTCIAVNVYNIAQGAGVKMWDSVALPEPYLQEIKVNHKGLTLDYTSIRVDTPVVLVVNGRKLGLDKQAPTMLVNRVCDA</sequence>
<dbReference type="Gene3D" id="1.25.40.10">
    <property type="entry name" value="Tetratricopeptide repeat domain"/>
    <property type="match status" value="1"/>
</dbReference>
<dbReference type="OrthoDB" id="423589at2759"/>
<evidence type="ECO:0000256" key="1">
    <source>
        <dbReference type="ARBA" id="ARBA00022737"/>
    </source>
</evidence>
<dbReference type="EMBL" id="NEDP02001335">
    <property type="protein sequence ID" value="OWF53517.1"/>
    <property type="molecule type" value="Genomic_DNA"/>
</dbReference>
<dbReference type="Pfam" id="PF16669">
    <property type="entry name" value="TTC5_OB"/>
    <property type="match status" value="1"/>
</dbReference>
<keyword evidence="1" id="KW-0677">Repeat</keyword>
<gene>
    <name evidence="5" type="ORF">KP79_PYT13630</name>
</gene>
<feature type="domain" description="Tetratricopeptide repeat protein 5 OB fold" evidence="4">
    <location>
        <begin position="380"/>
        <end position="492"/>
    </location>
</feature>
<evidence type="ECO:0000259" key="4">
    <source>
        <dbReference type="Pfam" id="PF16669"/>
    </source>
</evidence>
<dbReference type="InterPro" id="IPR050498">
    <property type="entry name" value="Ycf3"/>
</dbReference>
<keyword evidence="2 3" id="KW-0802">TPR repeat</keyword>
<dbReference type="Proteomes" id="UP000242188">
    <property type="component" value="Unassembled WGS sequence"/>
</dbReference>
<dbReference type="SUPFAM" id="SSF48452">
    <property type="entry name" value="TPR-like"/>
    <property type="match status" value="1"/>
</dbReference>
<reference evidence="5 6" key="1">
    <citation type="journal article" date="2017" name="Nat. Ecol. Evol.">
        <title>Scallop genome provides insights into evolution of bilaterian karyotype and development.</title>
        <authorList>
            <person name="Wang S."/>
            <person name="Zhang J."/>
            <person name="Jiao W."/>
            <person name="Li J."/>
            <person name="Xun X."/>
            <person name="Sun Y."/>
            <person name="Guo X."/>
            <person name="Huan P."/>
            <person name="Dong B."/>
            <person name="Zhang L."/>
            <person name="Hu X."/>
            <person name="Sun X."/>
            <person name="Wang J."/>
            <person name="Zhao C."/>
            <person name="Wang Y."/>
            <person name="Wang D."/>
            <person name="Huang X."/>
            <person name="Wang R."/>
            <person name="Lv J."/>
            <person name="Li Y."/>
            <person name="Zhang Z."/>
            <person name="Liu B."/>
            <person name="Lu W."/>
            <person name="Hui Y."/>
            <person name="Liang J."/>
            <person name="Zhou Z."/>
            <person name="Hou R."/>
            <person name="Li X."/>
            <person name="Liu Y."/>
            <person name="Li H."/>
            <person name="Ning X."/>
            <person name="Lin Y."/>
            <person name="Zhao L."/>
            <person name="Xing Q."/>
            <person name="Dou J."/>
            <person name="Li Y."/>
            <person name="Mao J."/>
            <person name="Guo H."/>
            <person name="Dou H."/>
            <person name="Li T."/>
            <person name="Mu C."/>
            <person name="Jiang W."/>
            <person name="Fu Q."/>
            <person name="Fu X."/>
            <person name="Miao Y."/>
            <person name="Liu J."/>
            <person name="Yu Q."/>
            <person name="Li R."/>
            <person name="Liao H."/>
            <person name="Li X."/>
            <person name="Kong Y."/>
            <person name="Jiang Z."/>
            <person name="Chourrout D."/>
            <person name="Li R."/>
            <person name="Bao Z."/>
        </authorList>
    </citation>
    <scope>NUCLEOTIDE SEQUENCE [LARGE SCALE GENOMIC DNA]</scope>
    <source>
        <strain evidence="5 6">PY_sf001</strain>
    </source>
</reference>
<dbReference type="PROSITE" id="PS50005">
    <property type="entry name" value="TPR"/>
    <property type="match status" value="2"/>
</dbReference>
<accession>A0A210QXP5</accession>
<feature type="repeat" description="TPR" evidence="3">
    <location>
        <begin position="165"/>
        <end position="198"/>
    </location>
</feature>
<dbReference type="InterPro" id="IPR019734">
    <property type="entry name" value="TPR_rpt"/>
</dbReference>
<dbReference type="Gene3D" id="2.40.50.550">
    <property type="match status" value="1"/>
</dbReference>
<dbReference type="InterPro" id="IPR011990">
    <property type="entry name" value="TPR-like_helical_dom_sf"/>
</dbReference>
<organism evidence="5 6">
    <name type="scientific">Mizuhopecten yessoensis</name>
    <name type="common">Japanese scallop</name>
    <name type="synonym">Patinopecten yessoensis</name>
    <dbReference type="NCBI Taxonomy" id="6573"/>
    <lineage>
        <taxon>Eukaryota</taxon>
        <taxon>Metazoa</taxon>
        <taxon>Spiralia</taxon>
        <taxon>Lophotrochozoa</taxon>
        <taxon>Mollusca</taxon>
        <taxon>Bivalvia</taxon>
        <taxon>Autobranchia</taxon>
        <taxon>Pteriomorphia</taxon>
        <taxon>Pectinida</taxon>
        <taxon>Pectinoidea</taxon>
        <taxon>Pectinidae</taxon>
        <taxon>Mizuhopecten</taxon>
    </lineage>
</organism>
<feature type="repeat" description="TPR" evidence="3">
    <location>
        <begin position="285"/>
        <end position="318"/>
    </location>
</feature>
<keyword evidence="6" id="KW-1185">Reference proteome</keyword>
<dbReference type="STRING" id="6573.A0A210QXP5"/>
<dbReference type="InterPro" id="IPR038645">
    <property type="entry name" value="TTC5_OB_sf"/>
</dbReference>
<dbReference type="PANTHER" id="PTHR44858">
    <property type="entry name" value="TETRATRICOPEPTIDE REPEAT PROTEIN 6"/>
    <property type="match status" value="1"/>
</dbReference>
<name>A0A210QXP5_MIZYE</name>
<evidence type="ECO:0000256" key="2">
    <source>
        <dbReference type="ARBA" id="ARBA00022803"/>
    </source>
</evidence>